<dbReference type="RefSeq" id="WP_075075402.1">
    <property type="nucleotide sequence ID" value="NZ_DF967973.1"/>
</dbReference>
<dbReference type="OrthoDB" id="9808398at2"/>
<evidence type="ECO:0000313" key="3">
    <source>
        <dbReference type="Proteomes" id="UP000055060"/>
    </source>
</evidence>
<dbReference type="InterPro" id="IPR000073">
    <property type="entry name" value="AB_hydrolase_1"/>
</dbReference>
<dbReference type="PANTHER" id="PTHR43798">
    <property type="entry name" value="MONOACYLGLYCEROL LIPASE"/>
    <property type="match status" value="1"/>
</dbReference>
<reference evidence="2" key="1">
    <citation type="submission" date="2015-07" db="EMBL/GenBank/DDBJ databases">
        <title>Draft Genome Sequences of Anaerolinea thermolimosa IMO-1, Bellilinea caldifistulae GOMI-1, Leptolinea tardivitalis YMTK-2, Levilinea saccharolytica KIBI-1,Longilinea arvoryzae KOME-1, Previously Described as Members of the Anaerolineaceae (Chloroflexi).</title>
        <authorList>
            <person name="Sekiguchi Y."/>
            <person name="Ohashi A."/>
            <person name="Matsuura N."/>
            <person name="Tourlousse M.D."/>
        </authorList>
    </citation>
    <scope>NUCLEOTIDE SEQUENCE [LARGE SCALE GENOMIC DNA]</scope>
    <source>
        <strain evidence="2">KOME-1</strain>
    </source>
</reference>
<proteinExistence type="predicted"/>
<name>A0A0K8MZE5_9CHLR</name>
<dbReference type="STRING" id="360412.LARV_03802"/>
<feature type="domain" description="AB hydrolase-1" evidence="1">
    <location>
        <begin position="51"/>
        <end position="202"/>
    </location>
</feature>
<dbReference type="SUPFAM" id="SSF53474">
    <property type="entry name" value="alpha/beta-Hydrolases"/>
    <property type="match status" value="1"/>
</dbReference>
<dbReference type="GO" id="GO:0016787">
    <property type="term" value="F:hydrolase activity"/>
    <property type="evidence" value="ECO:0007669"/>
    <property type="project" value="UniProtKB-KW"/>
</dbReference>
<dbReference type="PRINTS" id="PR00111">
    <property type="entry name" value="ABHYDROLASE"/>
</dbReference>
<evidence type="ECO:0000259" key="1">
    <source>
        <dbReference type="Pfam" id="PF00561"/>
    </source>
</evidence>
<dbReference type="InterPro" id="IPR029058">
    <property type="entry name" value="AB_hydrolase_fold"/>
</dbReference>
<dbReference type="EMBL" id="DF967973">
    <property type="protein sequence ID" value="GAP16007.1"/>
    <property type="molecule type" value="Genomic_DNA"/>
</dbReference>
<dbReference type="Gene3D" id="3.40.50.1820">
    <property type="entry name" value="alpha/beta hydrolase"/>
    <property type="match status" value="1"/>
</dbReference>
<dbReference type="Proteomes" id="UP000055060">
    <property type="component" value="Unassembled WGS sequence"/>
</dbReference>
<organism evidence="2">
    <name type="scientific">Longilinea arvoryzae</name>
    <dbReference type="NCBI Taxonomy" id="360412"/>
    <lineage>
        <taxon>Bacteria</taxon>
        <taxon>Bacillati</taxon>
        <taxon>Chloroflexota</taxon>
        <taxon>Anaerolineae</taxon>
        <taxon>Anaerolineales</taxon>
        <taxon>Anaerolineaceae</taxon>
        <taxon>Longilinea</taxon>
    </lineage>
</organism>
<keyword evidence="2" id="KW-0378">Hydrolase</keyword>
<keyword evidence="3" id="KW-1185">Reference proteome</keyword>
<gene>
    <name evidence="2" type="ORF">LARV_03802</name>
</gene>
<dbReference type="InterPro" id="IPR050266">
    <property type="entry name" value="AB_hydrolase_sf"/>
</dbReference>
<accession>A0A0K8MZE5</accession>
<evidence type="ECO:0000313" key="2">
    <source>
        <dbReference type="EMBL" id="GAP16007.1"/>
    </source>
</evidence>
<sequence>MDTTAPRAVIFLPGSIQPAAIQYAPLLGALGGHILPLLKDLEVYAGAQPAPDYSLSTEVESLRKSADAAGFERFNLVGYSGGGAVALAFSAAYPERVRSLALSEPAVIPAQEWLQKESDYFSEITRAMSLPPAEQMAAFFRANLRPGVQPPAPPAGEPPAWMAKRPQGLKAMVRAFSEASCTYDQWRNFANPVYIAVGSRSNPVEERKALTLSDLFQDCQVEIYPERHHFDPPQRAEPERFARELEGLWMRTAESELE</sequence>
<protein>
    <submittedName>
        <fullName evidence="2">Predicted hydrolase</fullName>
    </submittedName>
</protein>
<dbReference type="AlphaFoldDB" id="A0A0K8MZE5"/>
<dbReference type="Pfam" id="PF00561">
    <property type="entry name" value="Abhydrolase_1"/>
    <property type="match status" value="1"/>
</dbReference>